<dbReference type="InterPro" id="IPR050482">
    <property type="entry name" value="Sensor_HK_TwoCompSys"/>
</dbReference>
<evidence type="ECO:0000256" key="7">
    <source>
        <dbReference type="ARBA" id="ARBA00022840"/>
    </source>
</evidence>
<evidence type="ECO:0000256" key="2">
    <source>
        <dbReference type="ARBA" id="ARBA00012438"/>
    </source>
</evidence>
<evidence type="ECO:0000256" key="8">
    <source>
        <dbReference type="ARBA" id="ARBA00023012"/>
    </source>
</evidence>
<evidence type="ECO:0000256" key="5">
    <source>
        <dbReference type="ARBA" id="ARBA00022741"/>
    </source>
</evidence>
<dbReference type="Pfam" id="PF07730">
    <property type="entry name" value="HisKA_3"/>
    <property type="match status" value="1"/>
</dbReference>
<dbReference type="OrthoDB" id="5241784at2"/>
<dbReference type="AlphaFoldDB" id="A0A345NIH3"/>
<feature type="transmembrane region" description="Helical" evidence="9">
    <location>
        <begin position="12"/>
        <end position="35"/>
    </location>
</feature>
<feature type="transmembrane region" description="Helical" evidence="9">
    <location>
        <begin position="55"/>
        <end position="73"/>
    </location>
</feature>
<dbReference type="Gene3D" id="6.10.250.2870">
    <property type="match status" value="1"/>
</dbReference>
<feature type="transmembrane region" description="Helical" evidence="9">
    <location>
        <begin position="80"/>
        <end position="99"/>
    </location>
</feature>
<evidence type="ECO:0000256" key="1">
    <source>
        <dbReference type="ARBA" id="ARBA00000085"/>
    </source>
</evidence>
<keyword evidence="9" id="KW-0472">Membrane</keyword>
<protein>
    <recommendedName>
        <fullName evidence="2">histidine kinase</fullName>
        <ecNumber evidence="2">2.7.13.3</ecNumber>
    </recommendedName>
</protein>
<proteinExistence type="predicted"/>
<evidence type="ECO:0000256" key="6">
    <source>
        <dbReference type="ARBA" id="ARBA00022777"/>
    </source>
</evidence>
<evidence type="ECO:0000256" key="3">
    <source>
        <dbReference type="ARBA" id="ARBA00022553"/>
    </source>
</evidence>
<feature type="domain" description="Signal transduction histidine kinase subgroup 3 dimerisation and phosphoacceptor" evidence="10">
    <location>
        <begin position="171"/>
        <end position="229"/>
    </location>
</feature>
<sequence length="299" mass="30876">MSGRTALWRRDLLLAAGVTAVAELELVLVTLGSGVPAGAVLATLVTLPALTLRRVRPLLAAAVAALGFALAMSTGEQVGVATPFLALLFLLASLGWYAALRPGLAGTGLVLAGGLGPQLATRSTTAADAVVNSVLILGTWAVAHALRRTTDRRVCAELAADRAAHQAVVAERARIARDLHDSMAHALTLITLQAGGARERATEPVTRDLLSGLETTARGALDDLHRLLRLGGNVGDEALGVAALPDLVTTVGSPDLDVRLQVDLPEAVPATVSTTIYRVVQEGLTTSSGTARPRARVSR</sequence>
<dbReference type="RefSeq" id="WP_114926600.1">
    <property type="nucleotide sequence ID" value="NZ_CP031229.1"/>
</dbReference>
<dbReference type="EMBL" id="CP031229">
    <property type="protein sequence ID" value="AXH94831.1"/>
    <property type="molecule type" value="Genomic_DNA"/>
</dbReference>
<keyword evidence="12" id="KW-1185">Reference proteome</keyword>
<keyword evidence="9" id="KW-0812">Transmembrane</keyword>
<dbReference type="GO" id="GO:0000155">
    <property type="term" value="F:phosphorelay sensor kinase activity"/>
    <property type="evidence" value="ECO:0007669"/>
    <property type="project" value="InterPro"/>
</dbReference>
<evidence type="ECO:0000313" key="11">
    <source>
        <dbReference type="EMBL" id="AXH94831.1"/>
    </source>
</evidence>
<dbReference type="PANTHER" id="PTHR24421">
    <property type="entry name" value="NITRATE/NITRITE SENSOR PROTEIN NARX-RELATED"/>
    <property type="match status" value="1"/>
</dbReference>
<name>A0A345NIH3_9MICO</name>
<dbReference type="GO" id="GO:0046983">
    <property type="term" value="F:protein dimerization activity"/>
    <property type="evidence" value="ECO:0007669"/>
    <property type="project" value="InterPro"/>
</dbReference>
<gene>
    <name evidence="11" type="ORF">DV701_00300</name>
</gene>
<dbReference type="GO" id="GO:0016020">
    <property type="term" value="C:membrane"/>
    <property type="evidence" value="ECO:0007669"/>
    <property type="project" value="InterPro"/>
</dbReference>
<dbReference type="EC" id="2.7.13.3" evidence="2"/>
<keyword evidence="6" id="KW-0418">Kinase</keyword>
<evidence type="ECO:0000256" key="9">
    <source>
        <dbReference type="SAM" id="Phobius"/>
    </source>
</evidence>
<dbReference type="InterPro" id="IPR011712">
    <property type="entry name" value="Sig_transdc_His_kin_sub3_dim/P"/>
</dbReference>
<keyword evidence="7" id="KW-0067">ATP-binding</keyword>
<dbReference type="KEGG" id="orn:DV701_00300"/>
<evidence type="ECO:0000256" key="4">
    <source>
        <dbReference type="ARBA" id="ARBA00022679"/>
    </source>
</evidence>
<evidence type="ECO:0000259" key="10">
    <source>
        <dbReference type="Pfam" id="PF07730"/>
    </source>
</evidence>
<evidence type="ECO:0000313" key="12">
    <source>
        <dbReference type="Proteomes" id="UP000253790"/>
    </source>
</evidence>
<keyword evidence="5" id="KW-0547">Nucleotide-binding</keyword>
<dbReference type="Proteomes" id="UP000253790">
    <property type="component" value="Chromosome"/>
</dbReference>
<keyword evidence="4" id="KW-0808">Transferase</keyword>
<reference evidence="11 12" key="1">
    <citation type="submission" date="2018-07" db="EMBL/GenBank/DDBJ databases">
        <title>Complete genome sequencing of Ornithinimicrobium sp. AMA3305.</title>
        <authorList>
            <person name="Bae J.-W."/>
        </authorList>
    </citation>
    <scope>NUCLEOTIDE SEQUENCE [LARGE SCALE GENOMIC DNA]</scope>
    <source>
        <strain evidence="11 12">AMA3305</strain>
    </source>
</reference>
<feature type="transmembrane region" description="Helical" evidence="9">
    <location>
        <begin position="119"/>
        <end position="143"/>
    </location>
</feature>
<dbReference type="PANTHER" id="PTHR24421:SF10">
    <property type="entry name" value="NITRATE_NITRITE SENSOR PROTEIN NARQ"/>
    <property type="match status" value="1"/>
</dbReference>
<keyword evidence="9" id="KW-1133">Transmembrane helix</keyword>
<comment type="catalytic activity">
    <reaction evidence="1">
        <text>ATP + protein L-histidine = ADP + protein N-phospho-L-histidine.</text>
        <dbReference type="EC" id="2.7.13.3"/>
    </reaction>
</comment>
<accession>A0A345NIH3</accession>
<keyword evidence="8" id="KW-0902">Two-component regulatory system</keyword>
<dbReference type="GO" id="GO:0005524">
    <property type="term" value="F:ATP binding"/>
    <property type="evidence" value="ECO:0007669"/>
    <property type="project" value="UniProtKB-KW"/>
</dbReference>
<keyword evidence="3" id="KW-0597">Phosphoprotein</keyword>
<organism evidence="11 12">
    <name type="scientific">Ornithinimicrobium avium</name>
    <dbReference type="NCBI Taxonomy" id="2283195"/>
    <lineage>
        <taxon>Bacteria</taxon>
        <taxon>Bacillati</taxon>
        <taxon>Actinomycetota</taxon>
        <taxon>Actinomycetes</taxon>
        <taxon>Micrococcales</taxon>
        <taxon>Ornithinimicrobiaceae</taxon>
        <taxon>Ornithinimicrobium</taxon>
    </lineage>
</organism>